<dbReference type="KEGG" id="lto:RGQ30_21080"/>
<gene>
    <name evidence="1" type="ORF">RGQ30_21080</name>
</gene>
<dbReference type="Proteomes" id="UP001329151">
    <property type="component" value="Chromosome"/>
</dbReference>
<sequence>MNINNTQHLVYLNLQLPVRELDWLLAALMALLADDERLWVSQESEYGSKAQLHSSFEKVVGRARTASIRLLCPVPRSHQILEGLMVKDKPMGIQWQIQPLMQTGEF</sequence>
<protein>
    <recommendedName>
        <fullName evidence="3">DUF3240 domain-containing protein</fullName>
    </recommendedName>
</protein>
<proteinExistence type="predicted"/>
<dbReference type="Pfam" id="PF11582">
    <property type="entry name" value="DUF3240"/>
    <property type="match status" value="1"/>
</dbReference>
<evidence type="ECO:0000313" key="2">
    <source>
        <dbReference type="Proteomes" id="UP001329151"/>
    </source>
</evidence>
<dbReference type="InterPro" id="IPR015867">
    <property type="entry name" value="N-reg_PII/ATP_PRibTrfase_C"/>
</dbReference>
<organism evidence="1 2">
    <name type="scientific">Limnobacter thiooxidans</name>
    <dbReference type="NCBI Taxonomy" id="131080"/>
    <lineage>
        <taxon>Bacteria</taxon>
        <taxon>Pseudomonadati</taxon>
        <taxon>Pseudomonadota</taxon>
        <taxon>Betaproteobacteria</taxon>
        <taxon>Burkholderiales</taxon>
        <taxon>Burkholderiaceae</taxon>
        <taxon>Limnobacter</taxon>
    </lineage>
</organism>
<dbReference type="RefSeq" id="WP_130555933.1">
    <property type="nucleotide sequence ID" value="NZ_AP028947.1"/>
</dbReference>
<dbReference type="AlphaFoldDB" id="A0AA86MIS1"/>
<reference evidence="1 2" key="1">
    <citation type="submission" date="2023-10" db="EMBL/GenBank/DDBJ databases">
        <title>Complete Genome Sequence of Limnobacter thiooxidans CS-K2T, Isolated from freshwater lake sediments in Bavaria, Germany.</title>
        <authorList>
            <person name="Naruki M."/>
            <person name="Watanabe A."/>
            <person name="Warashina T."/>
            <person name="Morita T."/>
            <person name="Arakawa K."/>
        </authorList>
    </citation>
    <scope>NUCLEOTIDE SEQUENCE [LARGE SCALE GENOMIC DNA]</scope>
    <source>
        <strain evidence="1 2">CS-K2</strain>
    </source>
</reference>
<name>A0AA86MIS1_9BURK</name>
<evidence type="ECO:0000313" key="1">
    <source>
        <dbReference type="EMBL" id="BET26607.1"/>
    </source>
</evidence>
<dbReference type="Gene3D" id="3.30.70.120">
    <property type="match status" value="1"/>
</dbReference>
<keyword evidence="2" id="KW-1185">Reference proteome</keyword>
<accession>A0AA86MIS1</accession>
<dbReference type="InterPro" id="IPR021634">
    <property type="entry name" value="DUF3240"/>
</dbReference>
<dbReference type="EMBL" id="AP028947">
    <property type="protein sequence ID" value="BET26607.1"/>
    <property type="molecule type" value="Genomic_DNA"/>
</dbReference>
<evidence type="ECO:0008006" key="3">
    <source>
        <dbReference type="Google" id="ProtNLM"/>
    </source>
</evidence>